<protein>
    <recommendedName>
        <fullName evidence="4 5">Large ribosomal subunit protein uL29</fullName>
    </recommendedName>
</protein>
<dbReference type="NCBIfam" id="TIGR00012">
    <property type="entry name" value="L29"/>
    <property type="match status" value="1"/>
</dbReference>
<accession>A0ABQ4TXX9</accession>
<evidence type="ECO:0000256" key="3">
    <source>
        <dbReference type="ARBA" id="ARBA00023274"/>
    </source>
</evidence>
<dbReference type="InterPro" id="IPR001854">
    <property type="entry name" value="Ribosomal_uL29"/>
</dbReference>
<dbReference type="Gene3D" id="1.10.287.310">
    <property type="match status" value="1"/>
</dbReference>
<dbReference type="GO" id="GO:0005840">
    <property type="term" value="C:ribosome"/>
    <property type="evidence" value="ECO:0007669"/>
    <property type="project" value="UniProtKB-KW"/>
</dbReference>
<dbReference type="InterPro" id="IPR050063">
    <property type="entry name" value="Ribosomal_protein_uL29"/>
</dbReference>
<evidence type="ECO:0000256" key="1">
    <source>
        <dbReference type="ARBA" id="ARBA00009254"/>
    </source>
</evidence>
<keyword evidence="2 5" id="KW-0689">Ribosomal protein</keyword>
<evidence type="ECO:0000256" key="4">
    <source>
        <dbReference type="ARBA" id="ARBA00035204"/>
    </source>
</evidence>
<comment type="caution">
    <text evidence="6">The sequence shown here is derived from an EMBL/GenBank/DDBJ whole genome shotgun (WGS) entry which is preliminary data.</text>
</comment>
<dbReference type="PANTHER" id="PTHR10916:SF0">
    <property type="entry name" value="LARGE RIBOSOMAL SUBUNIT PROTEIN UL29C"/>
    <property type="match status" value="1"/>
</dbReference>
<proteinExistence type="inferred from homology"/>
<dbReference type="HAMAP" id="MF_00374">
    <property type="entry name" value="Ribosomal_uL29"/>
    <property type="match status" value="1"/>
</dbReference>
<organism evidence="6 7">
    <name type="scientific">Methylobacterium trifolii</name>
    <dbReference type="NCBI Taxonomy" id="1003092"/>
    <lineage>
        <taxon>Bacteria</taxon>
        <taxon>Pseudomonadati</taxon>
        <taxon>Pseudomonadota</taxon>
        <taxon>Alphaproteobacteria</taxon>
        <taxon>Hyphomicrobiales</taxon>
        <taxon>Methylobacteriaceae</taxon>
        <taxon>Methylobacterium</taxon>
    </lineage>
</organism>
<gene>
    <name evidence="5 6" type="primary">rpmC</name>
    <name evidence="6" type="ORF">MPOCJGCO_2231</name>
</gene>
<sequence length="71" mass="8159">MKSSQRLSDLKALSPDQLNDELLNLKKEQFNLRFQGATGQLENVARVREVRRDIARVRTLQRHKTLSAAQA</sequence>
<dbReference type="EMBL" id="BPRB01000117">
    <property type="protein sequence ID" value="GJE60121.1"/>
    <property type="molecule type" value="Genomic_DNA"/>
</dbReference>
<evidence type="ECO:0000313" key="7">
    <source>
        <dbReference type="Proteomes" id="UP001055057"/>
    </source>
</evidence>
<keyword evidence="7" id="KW-1185">Reference proteome</keyword>
<name>A0ABQ4TXX9_9HYPH</name>
<keyword evidence="3 5" id="KW-0687">Ribonucleoprotein</keyword>
<dbReference type="InterPro" id="IPR036049">
    <property type="entry name" value="Ribosomal_uL29_sf"/>
</dbReference>
<reference evidence="6" key="2">
    <citation type="submission" date="2021-08" db="EMBL/GenBank/DDBJ databases">
        <authorList>
            <person name="Tani A."/>
            <person name="Ola A."/>
            <person name="Ogura Y."/>
            <person name="Katsura K."/>
            <person name="Hayashi T."/>
        </authorList>
    </citation>
    <scope>NUCLEOTIDE SEQUENCE</scope>
    <source>
        <strain evidence="6">DSM 23632</strain>
    </source>
</reference>
<dbReference type="RefSeq" id="WP_238182662.1">
    <property type="nucleotide sequence ID" value="NZ_BPRB01000117.1"/>
</dbReference>
<reference evidence="6" key="1">
    <citation type="journal article" date="2021" name="Front. Microbiol.">
        <title>Comprehensive Comparative Genomics and Phenotyping of Methylobacterium Species.</title>
        <authorList>
            <person name="Alessa O."/>
            <person name="Ogura Y."/>
            <person name="Fujitani Y."/>
            <person name="Takami H."/>
            <person name="Hayashi T."/>
            <person name="Sahin N."/>
            <person name="Tani A."/>
        </authorList>
    </citation>
    <scope>NUCLEOTIDE SEQUENCE</scope>
    <source>
        <strain evidence="6">DSM 23632</strain>
    </source>
</reference>
<dbReference type="CDD" id="cd00427">
    <property type="entry name" value="Ribosomal_L29_HIP"/>
    <property type="match status" value="1"/>
</dbReference>
<evidence type="ECO:0000256" key="5">
    <source>
        <dbReference type="HAMAP-Rule" id="MF_00374"/>
    </source>
</evidence>
<comment type="similarity">
    <text evidence="1 5">Belongs to the universal ribosomal protein uL29 family.</text>
</comment>
<evidence type="ECO:0000313" key="6">
    <source>
        <dbReference type="EMBL" id="GJE60121.1"/>
    </source>
</evidence>
<dbReference type="Proteomes" id="UP001055057">
    <property type="component" value="Unassembled WGS sequence"/>
</dbReference>
<evidence type="ECO:0000256" key="2">
    <source>
        <dbReference type="ARBA" id="ARBA00022980"/>
    </source>
</evidence>
<dbReference type="SUPFAM" id="SSF46561">
    <property type="entry name" value="Ribosomal protein L29 (L29p)"/>
    <property type="match status" value="1"/>
</dbReference>
<dbReference type="Pfam" id="PF00831">
    <property type="entry name" value="Ribosomal_L29"/>
    <property type="match status" value="1"/>
</dbReference>
<dbReference type="PANTHER" id="PTHR10916">
    <property type="entry name" value="60S RIBOSOMAL PROTEIN L35/50S RIBOSOMAL PROTEIN L29"/>
    <property type="match status" value="1"/>
</dbReference>